<keyword evidence="1" id="KW-1133">Transmembrane helix</keyword>
<proteinExistence type="predicted"/>
<dbReference type="Proteomes" id="UP001190700">
    <property type="component" value="Unassembled WGS sequence"/>
</dbReference>
<dbReference type="PANTHER" id="PTHR11319:SF35">
    <property type="entry name" value="OUTER MEMBRANE PROTEIN PMPC-RELATED"/>
    <property type="match status" value="1"/>
</dbReference>
<sequence>MLVNLKAIIYVLFFFYPFFSGRFLLTFPCRRVYEAMFMLHDLSESCSSDEHIQTVVLGSTLGLAVFITGVPVFFYCCMRHFDLPAILNEKRLDSRIANLLMYFVSQPILDAEPNIITCNHCTDRLVDALHAHFLEEEGAMPPDERSLLIEHFAAGGSRGGLREKVLEFQQQLARAESQSHTAVGQNLSRETKLQRLLVFADTASTVPHFLNLKWRLYSEGARDVLEAAQKREQDAIIHIGFLFTSYHPEYWWFEVFETGRKLLFVAIPVLIEDASVQLLCSLFICSTYISILHGLQPNSNWITRRVKLAFAYMLFLNTCYAWMVVAEMIDVGGDNAASLSLFVMNILAFLVPASLAVAITGYSLLNAKRMKWIKERIRKATSEAQELFEGIQRKSILSTSKDFEIAA</sequence>
<feature type="transmembrane region" description="Helical" evidence="1">
    <location>
        <begin position="55"/>
        <end position="77"/>
    </location>
</feature>
<accession>A0AAE0FFU2</accession>
<dbReference type="EMBL" id="LGRX02019206">
    <property type="protein sequence ID" value="KAK3258867.1"/>
    <property type="molecule type" value="Genomic_DNA"/>
</dbReference>
<dbReference type="AlphaFoldDB" id="A0AAE0FFU2"/>
<feature type="transmembrane region" description="Helical" evidence="1">
    <location>
        <begin position="7"/>
        <end position="27"/>
    </location>
</feature>
<reference evidence="2 3" key="1">
    <citation type="journal article" date="2015" name="Genome Biol. Evol.">
        <title>Comparative Genomics of a Bacterivorous Green Alga Reveals Evolutionary Causalities and Consequences of Phago-Mixotrophic Mode of Nutrition.</title>
        <authorList>
            <person name="Burns J.A."/>
            <person name="Paasch A."/>
            <person name="Narechania A."/>
            <person name="Kim E."/>
        </authorList>
    </citation>
    <scope>NUCLEOTIDE SEQUENCE [LARGE SCALE GENOMIC DNA]</scope>
    <source>
        <strain evidence="2 3">PLY_AMNH</strain>
    </source>
</reference>
<gene>
    <name evidence="2" type="ORF">CYMTET_32108</name>
</gene>
<keyword evidence="1" id="KW-0472">Membrane</keyword>
<organism evidence="2 3">
    <name type="scientific">Cymbomonas tetramitiformis</name>
    <dbReference type="NCBI Taxonomy" id="36881"/>
    <lineage>
        <taxon>Eukaryota</taxon>
        <taxon>Viridiplantae</taxon>
        <taxon>Chlorophyta</taxon>
        <taxon>Pyramimonadophyceae</taxon>
        <taxon>Pyramimonadales</taxon>
        <taxon>Pyramimonadaceae</taxon>
        <taxon>Cymbomonas</taxon>
    </lineage>
</organism>
<comment type="caution">
    <text evidence="2">The sequence shown here is derived from an EMBL/GenBank/DDBJ whole genome shotgun (WGS) entry which is preliminary data.</text>
</comment>
<keyword evidence="3" id="KW-1185">Reference proteome</keyword>
<feature type="transmembrane region" description="Helical" evidence="1">
    <location>
        <begin position="341"/>
        <end position="365"/>
    </location>
</feature>
<evidence type="ECO:0000256" key="1">
    <source>
        <dbReference type="SAM" id="Phobius"/>
    </source>
</evidence>
<evidence type="ECO:0000313" key="3">
    <source>
        <dbReference type="Proteomes" id="UP001190700"/>
    </source>
</evidence>
<feature type="transmembrane region" description="Helical" evidence="1">
    <location>
        <begin position="309"/>
        <end position="329"/>
    </location>
</feature>
<name>A0AAE0FFU2_9CHLO</name>
<dbReference type="PANTHER" id="PTHR11319">
    <property type="entry name" value="G PROTEIN-COUPLED RECEPTOR-RELATED"/>
    <property type="match status" value="1"/>
</dbReference>
<keyword evidence="1" id="KW-0812">Transmembrane</keyword>
<evidence type="ECO:0000313" key="2">
    <source>
        <dbReference type="EMBL" id="KAK3258867.1"/>
    </source>
</evidence>
<protein>
    <submittedName>
        <fullName evidence="2">Uncharacterized protein</fullName>
    </submittedName>
</protein>